<dbReference type="PROSITE" id="PS50238">
    <property type="entry name" value="RHOGAP"/>
    <property type="match status" value="1"/>
</dbReference>
<reference evidence="6" key="1">
    <citation type="submission" date="2016-04" db="UniProtKB">
        <authorList>
            <consortium name="WormBaseParasite"/>
        </authorList>
    </citation>
    <scope>IDENTIFICATION</scope>
</reference>
<feature type="compositionally biased region" description="Polar residues" evidence="1">
    <location>
        <begin position="122"/>
        <end position="137"/>
    </location>
</feature>
<feature type="compositionally biased region" description="Low complexity" evidence="1">
    <location>
        <begin position="469"/>
        <end position="486"/>
    </location>
</feature>
<dbReference type="AlphaFoldDB" id="A0A158Q4Z1"/>
<feature type="compositionally biased region" description="Basic residues" evidence="1">
    <location>
        <begin position="138"/>
        <end position="147"/>
    </location>
</feature>
<dbReference type="Gene3D" id="1.10.555.10">
    <property type="entry name" value="Rho GTPase activation protein"/>
    <property type="match status" value="1"/>
</dbReference>
<dbReference type="PANTHER" id="PTHR23175:SF23">
    <property type="entry name" value="PDZ DOMAIN-CONTAINING PROTEIN"/>
    <property type="match status" value="1"/>
</dbReference>
<feature type="compositionally biased region" description="Basic residues" evidence="1">
    <location>
        <begin position="450"/>
        <end position="461"/>
    </location>
</feature>
<feature type="region of interest" description="Disordered" evidence="1">
    <location>
        <begin position="907"/>
        <end position="934"/>
    </location>
</feature>
<dbReference type="FunFam" id="1.10.555.10:FF:000058">
    <property type="entry name" value="GTPase-activating protein pac-1"/>
    <property type="match status" value="1"/>
</dbReference>
<proteinExistence type="predicted"/>
<sequence length="934" mass="104078">MAGARGALRGATLYALSWRCLPTAEKIFYENSSSNIDVGELNIRIELGGSAKANENNSDVTISNCNKVENNSYNATKQLIMQRYKAKAVHLDSPNAAKRFDMPSGNNNSPSTSSAPSAAVEQPNTSEQSFYNINTPKSTRKWKKTKALKQSSVKTEFTHGRSSDKSVPSTSALGQKIADCRTSGDGDLVPLFIQLCVKVVEAYGMETVGIYRIPGNTAAVNALKETLNHGIDNIDFSDSRWKDVNVVSSLLKMFLRKLPEPLLTDKLYPIFIDANRISSHPQRLRKLRNLVRKLPSAHFATLKYLMGHLQLVVQHSAVNKMETRNLALMFGPSIVRPSDDNMATMVTHMSDQCKIIESFITYYDWIFSEIDTGDDEVPEMVPSVCDISSYGHSGNLTAGFESDSSQGTVMTNSFNDMHNLIRKANEAEAFAMMDAQRSGKIKYILNVRRNSKRDKSRKRDHSAHATHVSTISNFSSTTSTPGSTTSNVEHTFSGEFQERNIDAEIASRIQLYTASSIATSNALSVDEPSLDSCLDSVANNAEVQTDSTREKLSDAEEIRRKRQQEISSARRIFIAGTDADPITAESNLHHADLDDLVSHTRHLNLATSPTLDVLSAETREKIRRLQQLQGWATTAVERREAGVSKPKHIPMRSANDEVNKLLMGKNVDDFSSTDALSLTSDYSTTSSAPLTMPMTVSCADHLAASSDYASSDVSPYARNASSSPYQPENDLDSAKVLFLIFCCFAYLQIVFEVVTGKTDSHIKLKKGADVVDIDYDMSDFALYPSHFISFKPRKRSKSQPKIYFRMGALNEEKLSNLSDISLNADYSGKLLMNTRNHDEHWRRHTFSDIDSIKQFIMNEKNRKNKILQHGSQKERISNVNKFAKWIKHNFHLSSSNIEQEQLSRYEHVESNERLSSGEVTPPSEILPSSGDEQL</sequence>
<feature type="region of interest" description="Disordered" evidence="1">
    <location>
        <begin position="96"/>
        <end position="172"/>
    </location>
</feature>
<dbReference type="InterPro" id="IPR008936">
    <property type="entry name" value="Rho_GTPase_activation_prot"/>
</dbReference>
<evidence type="ECO:0000313" key="6">
    <source>
        <dbReference type="WBParaSite" id="DME_0000605901-mRNA-1"/>
    </source>
</evidence>
<evidence type="ECO:0000313" key="4">
    <source>
        <dbReference type="Proteomes" id="UP000038040"/>
    </source>
</evidence>
<dbReference type="WBParaSite" id="DME_0000605901-mRNA-1">
    <property type="protein sequence ID" value="DME_0000605901-mRNA-1"/>
    <property type="gene ID" value="DME_0000605901"/>
</dbReference>
<evidence type="ECO:0000259" key="2">
    <source>
        <dbReference type="PROSITE" id="PS50238"/>
    </source>
</evidence>
<evidence type="ECO:0000256" key="1">
    <source>
        <dbReference type="SAM" id="MobiDB-lite"/>
    </source>
</evidence>
<dbReference type="InterPro" id="IPR000198">
    <property type="entry name" value="RhoGAP_dom"/>
</dbReference>
<evidence type="ECO:0000313" key="5">
    <source>
        <dbReference type="Proteomes" id="UP000274756"/>
    </source>
</evidence>
<dbReference type="EMBL" id="UYYG01000011">
    <property type="protein sequence ID" value="VDN51025.1"/>
    <property type="molecule type" value="Genomic_DNA"/>
</dbReference>
<feature type="region of interest" description="Disordered" evidence="1">
    <location>
        <begin position="450"/>
        <end position="489"/>
    </location>
</feature>
<dbReference type="Proteomes" id="UP000274756">
    <property type="component" value="Unassembled WGS sequence"/>
</dbReference>
<name>A0A158Q4Z1_DRAME</name>
<keyword evidence="5" id="KW-1185">Reference proteome</keyword>
<dbReference type="GO" id="GO:0007165">
    <property type="term" value="P:signal transduction"/>
    <property type="evidence" value="ECO:0007669"/>
    <property type="project" value="InterPro"/>
</dbReference>
<dbReference type="SUPFAM" id="SSF48350">
    <property type="entry name" value="GTPase activation domain, GAP"/>
    <property type="match status" value="1"/>
</dbReference>
<feature type="domain" description="Rho-GAP" evidence="2">
    <location>
        <begin position="171"/>
        <end position="367"/>
    </location>
</feature>
<gene>
    <name evidence="3" type="ORF">DME_LOCUS998</name>
</gene>
<reference evidence="3 5" key="2">
    <citation type="submission" date="2018-11" db="EMBL/GenBank/DDBJ databases">
        <authorList>
            <consortium name="Pathogen Informatics"/>
        </authorList>
    </citation>
    <scope>NUCLEOTIDE SEQUENCE [LARGE SCALE GENOMIC DNA]</scope>
</reference>
<accession>A0A158Q4Z1</accession>
<organism evidence="4 6">
    <name type="scientific">Dracunculus medinensis</name>
    <name type="common">Guinea worm</name>
    <dbReference type="NCBI Taxonomy" id="318479"/>
    <lineage>
        <taxon>Eukaryota</taxon>
        <taxon>Metazoa</taxon>
        <taxon>Ecdysozoa</taxon>
        <taxon>Nematoda</taxon>
        <taxon>Chromadorea</taxon>
        <taxon>Rhabditida</taxon>
        <taxon>Spirurina</taxon>
        <taxon>Dracunculoidea</taxon>
        <taxon>Dracunculidae</taxon>
        <taxon>Dracunculus</taxon>
    </lineage>
</organism>
<protein>
    <submittedName>
        <fullName evidence="6">Rho-GAP domain-containing protein</fullName>
    </submittedName>
</protein>
<dbReference type="SMART" id="SM00324">
    <property type="entry name" value="RhoGAP"/>
    <property type="match status" value="1"/>
</dbReference>
<evidence type="ECO:0000313" key="3">
    <source>
        <dbReference type="EMBL" id="VDN51025.1"/>
    </source>
</evidence>
<dbReference type="Proteomes" id="UP000038040">
    <property type="component" value="Unplaced"/>
</dbReference>
<feature type="compositionally biased region" description="Low complexity" evidence="1">
    <location>
        <begin position="103"/>
        <end position="119"/>
    </location>
</feature>
<dbReference type="Pfam" id="PF00620">
    <property type="entry name" value="RhoGAP"/>
    <property type="match status" value="1"/>
</dbReference>
<dbReference type="STRING" id="318479.A0A158Q4Z1"/>
<dbReference type="PANTHER" id="PTHR23175">
    <property type="entry name" value="PDZ DOMAIN-CONTAINING PROTEIN"/>
    <property type="match status" value="1"/>
</dbReference>
<dbReference type="OrthoDB" id="9994905at2759"/>